<organism evidence="1 2">
    <name type="scientific">Sphingobacterium zeae</name>
    <dbReference type="NCBI Taxonomy" id="1776859"/>
    <lineage>
        <taxon>Bacteria</taxon>
        <taxon>Pseudomonadati</taxon>
        <taxon>Bacteroidota</taxon>
        <taxon>Sphingobacteriia</taxon>
        <taxon>Sphingobacteriales</taxon>
        <taxon>Sphingobacteriaceae</taxon>
        <taxon>Sphingobacterium</taxon>
    </lineage>
</organism>
<dbReference type="RefSeq" id="WP_307187316.1">
    <property type="nucleotide sequence ID" value="NZ_JAUTBA010000001.1"/>
</dbReference>
<dbReference type="EMBL" id="JAUTBA010000001">
    <property type="protein sequence ID" value="MDQ1151901.1"/>
    <property type="molecule type" value="Genomic_DNA"/>
</dbReference>
<dbReference type="InterPro" id="IPR036359">
    <property type="entry name" value="Thiol_cytolysin_sf"/>
</dbReference>
<dbReference type="Pfam" id="PF01289">
    <property type="entry name" value="Thiol_cytolysin"/>
    <property type="match status" value="1"/>
</dbReference>
<evidence type="ECO:0000313" key="2">
    <source>
        <dbReference type="Proteomes" id="UP001244640"/>
    </source>
</evidence>
<dbReference type="SUPFAM" id="SSF56978">
    <property type="entry name" value="Perfringolysin"/>
    <property type="match status" value="1"/>
</dbReference>
<gene>
    <name evidence="1" type="ORF">QE382_003885</name>
</gene>
<accession>A0ABU0UAM2</accession>
<keyword evidence="2" id="KW-1185">Reference proteome</keyword>
<name>A0ABU0UAM2_9SPHI</name>
<reference evidence="1 2" key="1">
    <citation type="submission" date="2023-07" db="EMBL/GenBank/DDBJ databases">
        <title>Functional and genomic diversity of the sorghum phyllosphere microbiome.</title>
        <authorList>
            <person name="Shade A."/>
        </authorList>
    </citation>
    <scope>NUCLEOTIDE SEQUENCE [LARGE SCALE GENOMIC DNA]</scope>
    <source>
        <strain evidence="1 2">SORGH_AS_0892</strain>
    </source>
</reference>
<proteinExistence type="predicted"/>
<evidence type="ECO:0008006" key="3">
    <source>
        <dbReference type="Google" id="ProtNLM"/>
    </source>
</evidence>
<evidence type="ECO:0000313" key="1">
    <source>
        <dbReference type="EMBL" id="MDQ1151901.1"/>
    </source>
</evidence>
<protein>
    <recommendedName>
        <fullName evidence="3">Thiol-activated cytolysin</fullName>
    </recommendedName>
</protein>
<comment type="caution">
    <text evidence="1">The sequence shown here is derived from an EMBL/GenBank/DDBJ whole genome shotgun (WGS) entry which is preliminary data.</text>
</comment>
<dbReference type="Proteomes" id="UP001244640">
    <property type="component" value="Unassembled WGS sequence"/>
</dbReference>
<sequence>MIKYITLLLFLGTGFPKIAVGQDQKSTVITVKSPEELYVGAVLEQHTINSPIPPVLNVILDNIIVNFGGLNVKSKVIKTEKTSFYKAIEEALQGKRSDNRRFSFDIKELNGYNDVSLYFGQQIDLTSWFSITETAKKPRTLLAINMEKIAFTVDMDLPAEGTFNTNKELLNKYDINDLIYINTLSFGRKAVVIVESDLAGTLVKEALSAQLKGNKLADKERAVLANCNYHVAFLGGRHTDLDFSAGQLLQQLINYIDATLDVNNYGDPISYKAAYLKNHQIFYNSY</sequence>
<dbReference type="InterPro" id="IPR001869">
    <property type="entry name" value="Thiol_cytolysin"/>
</dbReference>